<evidence type="ECO:0000259" key="9">
    <source>
        <dbReference type="Pfam" id="PF13303"/>
    </source>
</evidence>
<evidence type="ECO:0000256" key="7">
    <source>
        <dbReference type="ARBA" id="ARBA00023136"/>
    </source>
</evidence>
<feature type="transmembrane region" description="Helical" evidence="8">
    <location>
        <begin position="288"/>
        <end position="305"/>
    </location>
</feature>
<feature type="transmembrane region" description="Helical" evidence="8">
    <location>
        <begin position="46"/>
        <end position="70"/>
    </location>
</feature>
<evidence type="ECO:0000256" key="2">
    <source>
        <dbReference type="ARBA" id="ARBA00022448"/>
    </source>
</evidence>
<evidence type="ECO:0000256" key="3">
    <source>
        <dbReference type="ARBA" id="ARBA00022475"/>
    </source>
</evidence>
<dbReference type="InterPro" id="IPR003352">
    <property type="entry name" value="PTS_EIIC"/>
</dbReference>
<name>A0A0R2ABU2_9LACO</name>
<gene>
    <name evidence="10" type="ORF">FC14_GL000076</name>
</gene>
<accession>A0A0R2ABU2</accession>
<keyword evidence="11" id="KW-1185">Reference proteome</keyword>
<feature type="transmembrane region" description="Helical" evidence="8">
    <location>
        <begin position="12"/>
        <end position="34"/>
    </location>
</feature>
<evidence type="ECO:0000256" key="6">
    <source>
        <dbReference type="ARBA" id="ARBA00022989"/>
    </source>
</evidence>
<dbReference type="PATRIC" id="fig|1423718.3.peg.78"/>
<evidence type="ECO:0000256" key="1">
    <source>
        <dbReference type="ARBA" id="ARBA00004651"/>
    </source>
</evidence>
<keyword evidence="5 8" id="KW-0812">Transmembrane</keyword>
<dbReference type="GO" id="GO:0005886">
    <property type="term" value="C:plasma membrane"/>
    <property type="evidence" value="ECO:0007669"/>
    <property type="project" value="UniProtKB-SubCell"/>
</dbReference>
<keyword evidence="7 8" id="KW-0472">Membrane</keyword>
<evidence type="ECO:0000256" key="5">
    <source>
        <dbReference type="ARBA" id="ARBA00022692"/>
    </source>
</evidence>
<evidence type="ECO:0000313" key="10">
    <source>
        <dbReference type="EMBL" id="KRM64066.1"/>
    </source>
</evidence>
<feature type="transmembrane region" description="Helical" evidence="8">
    <location>
        <begin position="179"/>
        <end position="206"/>
    </location>
</feature>
<dbReference type="EMBL" id="AYYP01000044">
    <property type="protein sequence ID" value="KRM64066.1"/>
    <property type="molecule type" value="Genomic_DNA"/>
</dbReference>
<evidence type="ECO:0000313" key="11">
    <source>
        <dbReference type="Proteomes" id="UP000051008"/>
    </source>
</evidence>
<organism evidence="10 11">
    <name type="scientific">Ligilactobacillus agilis DSM 20509</name>
    <dbReference type="NCBI Taxonomy" id="1423718"/>
    <lineage>
        <taxon>Bacteria</taxon>
        <taxon>Bacillati</taxon>
        <taxon>Bacillota</taxon>
        <taxon>Bacilli</taxon>
        <taxon>Lactobacillales</taxon>
        <taxon>Lactobacillaceae</taxon>
        <taxon>Ligilactobacillus</taxon>
    </lineage>
</organism>
<keyword evidence="2" id="KW-0813">Transport</keyword>
<feature type="transmembrane region" description="Helical" evidence="8">
    <location>
        <begin position="77"/>
        <end position="96"/>
    </location>
</feature>
<dbReference type="GO" id="GO:0008982">
    <property type="term" value="F:protein-N(PI)-phosphohistidine-sugar phosphotransferase activity"/>
    <property type="evidence" value="ECO:0007669"/>
    <property type="project" value="InterPro"/>
</dbReference>
<dbReference type="AlphaFoldDB" id="A0A0R2ABU2"/>
<evidence type="ECO:0000256" key="4">
    <source>
        <dbReference type="ARBA" id="ARBA00022597"/>
    </source>
</evidence>
<keyword evidence="6 8" id="KW-1133">Transmembrane helix</keyword>
<dbReference type="Proteomes" id="UP000051008">
    <property type="component" value="Unassembled WGS sequence"/>
</dbReference>
<keyword evidence="4" id="KW-0762">Sugar transport</keyword>
<feature type="transmembrane region" description="Helical" evidence="8">
    <location>
        <begin position="261"/>
        <end position="281"/>
    </location>
</feature>
<reference evidence="10 11" key="1">
    <citation type="journal article" date="2015" name="Genome Announc.">
        <title>Expanding the biotechnology potential of lactobacilli through comparative genomics of 213 strains and associated genera.</title>
        <authorList>
            <person name="Sun Z."/>
            <person name="Harris H.M."/>
            <person name="McCann A."/>
            <person name="Guo C."/>
            <person name="Argimon S."/>
            <person name="Zhang W."/>
            <person name="Yang X."/>
            <person name="Jeffery I.B."/>
            <person name="Cooney J.C."/>
            <person name="Kagawa T.F."/>
            <person name="Liu W."/>
            <person name="Song Y."/>
            <person name="Salvetti E."/>
            <person name="Wrobel A."/>
            <person name="Rasinkangas P."/>
            <person name="Parkhill J."/>
            <person name="Rea M.C."/>
            <person name="O'Sullivan O."/>
            <person name="Ritari J."/>
            <person name="Douillard F.P."/>
            <person name="Paul Ross R."/>
            <person name="Yang R."/>
            <person name="Briner A.E."/>
            <person name="Felis G.E."/>
            <person name="de Vos W.M."/>
            <person name="Barrangou R."/>
            <person name="Klaenhammer T.R."/>
            <person name="Caufield P.W."/>
            <person name="Cui Y."/>
            <person name="Zhang H."/>
            <person name="O'Toole P.W."/>
        </authorList>
    </citation>
    <scope>NUCLEOTIDE SEQUENCE [LARGE SCALE GENOMIC DNA]</scope>
    <source>
        <strain evidence="10 11">DSM 20509</strain>
    </source>
</reference>
<protein>
    <submittedName>
        <fullName evidence="10">Regulatory protein</fullName>
    </submittedName>
</protein>
<feature type="domain" description="Phosphotransferase system EIIC" evidence="9">
    <location>
        <begin position="16"/>
        <end position="346"/>
    </location>
</feature>
<dbReference type="GO" id="GO:0009401">
    <property type="term" value="P:phosphoenolpyruvate-dependent sugar phosphotransferase system"/>
    <property type="evidence" value="ECO:0007669"/>
    <property type="project" value="InterPro"/>
</dbReference>
<comment type="caution">
    <text evidence="10">The sequence shown here is derived from an EMBL/GenBank/DDBJ whole genome shotgun (WGS) entry which is preliminary data.</text>
</comment>
<feature type="transmembrane region" description="Helical" evidence="8">
    <location>
        <begin position="102"/>
        <end position="125"/>
    </location>
</feature>
<sequence>MEDVEMTISKKDFTLNILNGISLGVVVTLVPAALTGQLMKALLGVFPLGAAVISMTNFTMSLLAAVSGFCVGHLFKFNMIQTSAVAAAAMIGGGVIKQTTQGFILSGTGDVINTALTITVAVLVAQFIGNKFKNYTVLLLPLLVIVIAGGIGLTTLPFIKMVTTFIGMAIKNLVTLQPILMGALMGMVFAVLIVSPISSVGIATAVGLSGIAAGSANLGIVAGSFTLAIMGSSVNSLGTTLAHFVGTPKIQMANMLEKPFLFIPVMINAAVLGAIGAIFNIQGTAMSAGFGFSGLIGPMAALGAMKVDGAALVLVTILFLILPILLGFLAKYVFVKKTKRIVPKDLLIQV</sequence>
<dbReference type="RefSeq" id="WP_056976830.1">
    <property type="nucleotide sequence ID" value="NZ_AYYP01000044.1"/>
</dbReference>
<evidence type="ECO:0000256" key="8">
    <source>
        <dbReference type="SAM" id="Phobius"/>
    </source>
</evidence>
<dbReference type="Pfam" id="PF13303">
    <property type="entry name" value="PTS_EIIC_2"/>
    <property type="match status" value="1"/>
</dbReference>
<keyword evidence="3" id="KW-1003">Cell membrane</keyword>
<feature type="transmembrane region" description="Helical" evidence="8">
    <location>
        <begin position="218"/>
        <end position="241"/>
    </location>
</feature>
<proteinExistence type="predicted"/>
<feature type="transmembrane region" description="Helical" evidence="8">
    <location>
        <begin position="311"/>
        <end position="334"/>
    </location>
</feature>
<feature type="transmembrane region" description="Helical" evidence="8">
    <location>
        <begin position="137"/>
        <end position="159"/>
    </location>
</feature>
<comment type="subcellular location">
    <subcellularLocation>
        <location evidence="1">Cell membrane</location>
        <topology evidence="1">Multi-pass membrane protein</topology>
    </subcellularLocation>
</comment>